<dbReference type="GO" id="GO:0010124">
    <property type="term" value="P:phenylacetate catabolic process"/>
    <property type="evidence" value="ECO:0007669"/>
    <property type="project" value="UniProtKB-UniRule"/>
</dbReference>
<dbReference type="EC" id="6.2.1.30" evidence="8 11"/>
<keyword evidence="5 11" id="KW-0547">Nucleotide-binding</keyword>
<evidence type="ECO:0000259" key="13">
    <source>
        <dbReference type="Pfam" id="PF14535"/>
    </source>
</evidence>
<dbReference type="PANTHER" id="PTHR43439">
    <property type="entry name" value="PHENYLACETATE-COENZYME A LIGASE"/>
    <property type="match status" value="1"/>
</dbReference>
<dbReference type="GO" id="GO:0047475">
    <property type="term" value="F:phenylacetate-CoA ligase activity"/>
    <property type="evidence" value="ECO:0007669"/>
    <property type="project" value="UniProtKB-EC"/>
</dbReference>
<name>A0A4R3MRL0_9FIRM</name>
<comment type="catalytic activity">
    <reaction evidence="11">
        <text>2-phenylacetate + ATP + CoA = phenylacetyl-CoA + AMP + diphosphate</text>
        <dbReference type="Rhea" id="RHEA:20956"/>
        <dbReference type="ChEBI" id="CHEBI:18401"/>
        <dbReference type="ChEBI" id="CHEBI:30616"/>
        <dbReference type="ChEBI" id="CHEBI:33019"/>
        <dbReference type="ChEBI" id="CHEBI:57287"/>
        <dbReference type="ChEBI" id="CHEBI:57390"/>
        <dbReference type="ChEBI" id="CHEBI:456215"/>
        <dbReference type="EC" id="6.2.1.30"/>
    </reaction>
</comment>
<evidence type="ECO:0000256" key="9">
    <source>
        <dbReference type="ARBA" id="ARBA00068695"/>
    </source>
</evidence>
<dbReference type="InterPro" id="IPR000873">
    <property type="entry name" value="AMP-dep_synth/lig_dom"/>
</dbReference>
<feature type="domain" description="AMP-dependent synthetase/ligase" evidence="12">
    <location>
        <begin position="78"/>
        <end position="285"/>
    </location>
</feature>
<evidence type="ECO:0000256" key="3">
    <source>
        <dbReference type="ARBA" id="ARBA00022553"/>
    </source>
</evidence>
<dbReference type="EMBL" id="SMAL01000001">
    <property type="protein sequence ID" value="TCT16828.1"/>
    <property type="molecule type" value="Genomic_DNA"/>
</dbReference>
<evidence type="ECO:0000313" key="14">
    <source>
        <dbReference type="EMBL" id="TCT16828.1"/>
    </source>
</evidence>
<feature type="domain" description="AMP-dependent ligase C-terminal" evidence="13">
    <location>
        <begin position="334"/>
        <end position="430"/>
    </location>
</feature>
<evidence type="ECO:0000256" key="7">
    <source>
        <dbReference type="ARBA" id="ARBA00061566"/>
    </source>
</evidence>
<comment type="similarity">
    <text evidence="7 11">Belongs to the phenylacetyl-CoA ligase family.</text>
</comment>
<dbReference type="PIRSF" id="PIRSF006444">
    <property type="entry name" value="PaaK"/>
    <property type="match status" value="1"/>
</dbReference>
<evidence type="ECO:0000256" key="11">
    <source>
        <dbReference type="PIRNR" id="PIRNR006444"/>
    </source>
</evidence>
<dbReference type="Proteomes" id="UP000294902">
    <property type="component" value="Unassembled WGS sequence"/>
</dbReference>
<organism evidence="14 15">
    <name type="scientific">Natranaerovirga pectinivora</name>
    <dbReference type="NCBI Taxonomy" id="682400"/>
    <lineage>
        <taxon>Bacteria</taxon>
        <taxon>Bacillati</taxon>
        <taxon>Bacillota</taxon>
        <taxon>Clostridia</taxon>
        <taxon>Lachnospirales</taxon>
        <taxon>Natranaerovirgaceae</taxon>
        <taxon>Natranaerovirga</taxon>
    </lineage>
</organism>
<sequence length="435" mass="48851">MIWDKAESYSRGEMISYQNYNLKNTIERIYHKVPYYKGKMDRIGVKPVHIQTIEDLKELPFTVKDDLRKNYPFGLFTVDKEALIRLHASSGTTGKPTVVGYTRKDLELWANLIARLVSMAGGSSKDVAQISFGYGLFTGAFGLHYGLEKVGALVVPASSGNTEKQIMLMKDFGTTILVSTPSYALHMAEVAKQMGINPKTDLSLKLGLFGGEGSTEAMREEIQKSWGILATENYGMSELIGPGVSGECKYLCGMHISEDHFIPEIIDPDTEEVLPEGEEGELVITTITKEALPLIRYRTKDITRLNYEPCKCGRTTVRMSKIQGRTDDMLVIKGVNIFPSQIEEVLLNLKEIGPHYEIILNKKGFLDFVEIRVELADHSLLDSYSNLEALEKKIKHQLKIILGVDAIIKLVEPKTLERFEGKAKRVVDLRNEGRR</sequence>
<keyword evidence="15" id="KW-1185">Reference proteome</keyword>
<dbReference type="PANTHER" id="PTHR43439:SF2">
    <property type="entry name" value="ENZYME, PUTATIVE (JCVI)-RELATED"/>
    <property type="match status" value="1"/>
</dbReference>
<dbReference type="Gene3D" id="3.30.300.30">
    <property type="match status" value="1"/>
</dbReference>
<keyword evidence="3" id="KW-0597">Phosphoprotein</keyword>
<evidence type="ECO:0000256" key="8">
    <source>
        <dbReference type="ARBA" id="ARBA00066629"/>
    </source>
</evidence>
<evidence type="ECO:0000256" key="4">
    <source>
        <dbReference type="ARBA" id="ARBA00022598"/>
    </source>
</evidence>
<dbReference type="RefSeq" id="WP_132249212.1">
    <property type="nucleotide sequence ID" value="NZ_SMAL01000001.1"/>
</dbReference>
<evidence type="ECO:0000256" key="10">
    <source>
        <dbReference type="ARBA" id="ARBA00075111"/>
    </source>
</evidence>
<comment type="subunit">
    <text evidence="1">Monomer.</text>
</comment>
<comment type="pathway">
    <text evidence="6 11">Aromatic compound metabolism; phenylacetate degradation.</text>
</comment>
<keyword evidence="4 11" id="KW-0436">Ligase</keyword>
<dbReference type="SUPFAM" id="SSF56801">
    <property type="entry name" value="Acetyl-CoA synthetase-like"/>
    <property type="match status" value="1"/>
</dbReference>
<dbReference type="Pfam" id="PF00501">
    <property type="entry name" value="AMP-binding"/>
    <property type="match status" value="1"/>
</dbReference>
<dbReference type="Pfam" id="PF14535">
    <property type="entry name" value="AMP-binding_C_2"/>
    <property type="match status" value="1"/>
</dbReference>
<keyword evidence="2" id="KW-0596">Phosphopantetheine</keyword>
<dbReference type="InterPro" id="IPR051414">
    <property type="entry name" value="Adenylate-forming_Reductase"/>
</dbReference>
<dbReference type="FunFam" id="3.40.50.12780:FF:000016">
    <property type="entry name" value="Phenylacetate-coenzyme A ligase"/>
    <property type="match status" value="1"/>
</dbReference>
<dbReference type="Gene3D" id="3.40.50.12780">
    <property type="entry name" value="N-terminal domain of ligase-like"/>
    <property type="match status" value="1"/>
</dbReference>
<dbReference type="InterPro" id="IPR011880">
    <property type="entry name" value="PA_CoA_ligase"/>
</dbReference>
<evidence type="ECO:0000259" key="12">
    <source>
        <dbReference type="Pfam" id="PF00501"/>
    </source>
</evidence>
<evidence type="ECO:0000256" key="5">
    <source>
        <dbReference type="ARBA" id="ARBA00022741"/>
    </source>
</evidence>
<dbReference type="CDD" id="cd05913">
    <property type="entry name" value="PaaK"/>
    <property type="match status" value="1"/>
</dbReference>
<evidence type="ECO:0000256" key="2">
    <source>
        <dbReference type="ARBA" id="ARBA00022450"/>
    </source>
</evidence>
<evidence type="ECO:0000313" key="15">
    <source>
        <dbReference type="Proteomes" id="UP000294902"/>
    </source>
</evidence>
<dbReference type="GO" id="GO:0000166">
    <property type="term" value="F:nucleotide binding"/>
    <property type="evidence" value="ECO:0007669"/>
    <property type="project" value="UniProtKB-KW"/>
</dbReference>
<dbReference type="InterPro" id="IPR028154">
    <property type="entry name" value="AMP-dep_Lig_C"/>
</dbReference>
<dbReference type="UniPathway" id="UPA00930"/>
<comment type="function">
    <text evidence="11">Catalyzes the activation of phenylacetic acid (PA) to phenylacetyl-CoA (PA-CoA).</text>
</comment>
<gene>
    <name evidence="14" type="ORF">EDC18_101124</name>
</gene>
<dbReference type="AlphaFoldDB" id="A0A4R3MRL0"/>
<accession>A0A4R3MRL0</accession>
<dbReference type="OrthoDB" id="580775at2"/>
<proteinExistence type="inferred from homology"/>
<evidence type="ECO:0000256" key="1">
    <source>
        <dbReference type="ARBA" id="ARBA00011245"/>
    </source>
</evidence>
<reference evidence="14 15" key="1">
    <citation type="submission" date="2019-03" db="EMBL/GenBank/DDBJ databases">
        <title>Genomic Encyclopedia of Type Strains, Phase IV (KMG-IV): sequencing the most valuable type-strain genomes for metagenomic binning, comparative biology and taxonomic classification.</title>
        <authorList>
            <person name="Goeker M."/>
        </authorList>
    </citation>
    <scope>NUCLEOTIDE SEQUENCE [LARGE SCALE GENOMIC DNA]</scope>
    <source>
        <strain evidence="14 15">DSM 24629</strain>
    </source>
</reference>
<comment type="caution">
    <text evidence="14">The sequence shown here is derived from an EMBL/GenBank/DDBJ whole genome shotgun (WGS) entry which is preliminary data.</text>
</comment>
<dbReference type="InterPro" id="IPR042099">
    <property type="entry name" value="ANL_N_sf"/>
</dbReference>
<evidence type="ECO:0000256" key="6">
    <source>
        <dbReference type="ARBA" id="ARBA00060591"/>
    </source>
</evidence>
<dbReference type="InterPro" id="IPR045851">
    <property type="entry name" value="AMP-bd_C_sf"/>
</dbReference>
<protein>
    <recommendedName>
        <fullName evidence="9 11">Phenylacetate-coenzyme A ligase</fullName>
        <ecNumber evidence="8 11">6.2.1.30</ecNumber>
    </recommendedName>
    <alternativeName>
        <fullName evidence="10 11">Phenylacetyl-CoA ligase</fullName>
    </alternativeName>
</protein>